<dbReference type="Proteomes" id="UP000242700">
    <property type="component" value="Unassembled WGS sequence"/>
</dbReference>
<reference evidence="4" key="1">
    <citation type="submission" date="2016-10" db="EMBL/GenBank/DDBJ databases">
        <authorList>
            <person name="Varghese N."/>
            <person name="Submissions S."/>
        </authorList>
    </citation>
    <scope>NUCLEOTIDE SEQUENCE [LARGE SCALE GENOMIC DNA]</scope>
    <source>
        <strain evidence="4">CGMCC 1.8911</strain>
    </source>
</reference>
<evidence type="ECO:0000313" key="4">
    <source>
        <dbReference type="Proteomes" id="UP000242700"/>
    </source>
</evidence>
<dbReference type="EMBL" id="JAGGKN010000003">
    <property type="protein sequence ID" value="MBP1951980.1"/>
    <property type="molecule type" value="Genomic_DNA"/>
</dbReference>
<dbReference type="GO" id="GO:0005524">
    <property type="term" value="F:ATP binding"/>
    <property type="evidence" value="ECO:0007669"/>
    <property type="project" value="UniProtKB-KW"/>
</dbReference>
<reference evidence="3" key="2">
    <citation type="submission" date="2016-10" db="EMBL/GenBank/DDBJ databases">
        <authorList>
            <person name="de Groot N.N."/>
        </authorList>
    </citation>
    <scope>NUCLEOTIDE SEQUENCE [LARGE SCALE GENOMIC DNA]</scope>
    <source>
        <strain evidence="3">CGMCC 1.8911</strain>
    </source>
</reference>
<dbReference type="EMBL" id="FNFI01000007">
    <property type="protein sequence ID" value="SDK35138.1"/>
    <property type="molecule type" value="Genomic_DNA"/>
</dbReference>
<dbReference type="InterPro" id="IPR012046">
    <property type="entry name" value="LytTR_ABC"/>
</dbReference>
<evidence type="ECO:0000313" key="3">
    <source>
        <dbReference type="EMBL" id="SDK35138.1"/>
    </source>
</evidence>
<dbReference type="Pfam" id="PF04397">
    <property type="entry name" value="LytTR"/>
    <property type="match status" value="1"/>
</dbReference>
<keyword evidence="3" id="KW-0547">Nucleotide-binding</keyword>
<name>A0A1G9B6P8_9STAP</name>
<keyword evidence="5" id="KW-1185">Reference proteome</keyword>
<keyword evidence="3" id="KW-0067">ATP-binding</keyword>
<dbReference type="PANTHER" id="PTHR37299:SF1">
    <property type="entry name" value="STAGE 0 SPORULATION PROTEIN A HOMOLOG"/>
    <property type="match status" value="1"/>
</dbReference>
<dbReference type="InterPro" id="IPR007492">
    <property type="entry name" value="LytTR_DNA-bd_dom"/>
</dbReference>
<proteinExistence type="predicted"/>
<dbReference type="GO" id="GO:0003677">
    <property type="term" value="F:DNA binding"/>
    <property type="evidence" value="ECO:0007669"/>
    <property type="project" value="InterPro"/>
</dbReference>
<protein>
    <submittedName>
        <fullName evidence="3">ABC-2 type transport system ATP-binding protein</fullName>
    </submittedName>
</protein>
<organism evidence="3 4">
    <name type="scientific">Jeotgalicoccus aerolatus</name>
    <dbReference type="NCBI Taxonomy" id="709510"/>
    <lineage>
        <taxon>Bacteria</taxon>
        <taxon>Bacillati</taxon>
        <taxon>Bacillota</taxon>
        <taxon>Bacilli</taxon>
        <taxon>Bacillales</taxon>
        <taxon>Staphylococcaceae</taxon>
        <taxon>Jeotgalicoccus</taxon>
    </lineage>
</organism>
<dbReference type="Gene3D" id="2.40.50.1020">
    <property type="entry name" value="LytTr DNA-binding domain"/>
    <property type="match status" value="1"/>
</dbReference>
<evidence type="ECO:0000313" key="2">
    <source>
        <dbReference type="EMBL" id="MBP1951980.1"/>
    </source>
</evidence>
<dbReference type="SMART" id="SM00850">
    <property type="entry name" value="LytTR"/>
    <property type="match status" value="1"/>
</dbReference>
<dbReference type="PIRSF" id="PIRSF036612">
    <property type="entry name" value="ABC_ATP_LytTR"/>
    <property type="match status" value="1"/>
</dbReference>
<gene>
    <name evidence="2" type="ORF">J2Z27_001019</name>
    <name evidence="3" type="ORF">SAMN05216187_107119</name>
</gene>
<accession>A0A1G9B6P8</accession>
<reference evidence="2 5" key="3">
    <citation type="submission" date="2021-03" db="EMBL/GenBank/DDBJ databases">
        <title>Genomic Encyclopedia of Type Strains, Phase IV (KMG-IV): sequencing the most valuable type-strain genomes for metagenomic binning, comparative biology and taxonomic classification.</title>
        <authorList>
            <person name="Goeker M."/>
        </authorList>
    </citation>
    <scope>NUCLEOTIDE SEQUENCE [LARGE SCALE GENOMIC DNA]</scope>
    <source>
        <strain evidence="2 5">DSM 22420</strain>
    </source>
</reference>
<dbReference type="Proteomes" id="UP001519348">
    <property type="component" value="Unassembled WGS sequence"/>
</dbReference>
<dbReference type="RefSeq" id="WP_176760629.1">
    <property type="nucleotide sequence ID" value="NZ_BMCN01000003.1"/>
</dbReference>
<dbReference type="GO" id="GO:0000156">
    <property type="term" value="F:phosphorelay response regulator activity"/>
    <property type="evidence" value="ECO:0007669"/>
    <property type="project" value="InterPro"/>
</dbReference>
<dbReference type="InterPro" id="IPR046947">
    <property type="entry name" value="LytR-like"/>
</dbReference>
<evidence type="ECO:0000313" key="5">
    <source>
        <dbReference type="Proteomes" id="UP001519348"/>
    </source>
</evidence>
<dbReference type="PROSITE" id="PS50930">
    <property type="entry name" value="HTH_LYTTR"/>
    <property type="match status" value="1"/>
</dbReference>
<sequence length="301" mass="34297">MDIEIQNITGQPSDNKINITSAECLSVQMPYERLEAFSAAFESAGGHVFTGAPIYYKRLNLKVHIEYLRKWYNSPLKTGDLIQQFKLEDVISRMSKLNEKETQKLNYIHALLSDSQHIAFIDPFLNTVNDNIHLFHKMKAQLLNQGKSLFVAASRLEDALIVQPGVMRLNGQSLELVETADNADDDSSLNISKIKVKAHDKTIFVTIEDIEYLESMDGKVYINLGSQKLVMETTLQGAVDQLAPHGFYRCHRSYIVNLHKVKEIITWSKNTYSVIVDNPEKSRIPLSRAKFNEIQDKLLKL</sequence>
<dbReference type="AlphaFoldDB" id="A0A1G9B6P8"/>
<evidence type="ECO:0000259" key="1">
    <source>
        <dbReference type="PROSITE" id="PS50930"/>
    </source>
</evidence>
<dbReference type="STRING" id="586411.SAMN05216187_107119"/>
<dbReference type="PANTHER" id="PTHR37299">
    <property type="entry name" value="TRANSCRIPTIONAL REGULATOR-RELATED"/>
    <property type="match status" value="1"/>
</dbReference>
<feature type="domain" description="HTH LytTR-type" evidence="1">
    <location>
        <begin position="194"/>
        <end position="300"/>
    </location>
</feature>